<feature type="coiled-coil region" evidence="3">
    <location>
        <begin position="137"/>
        <end position="171"/>
    </location>
</feature>
<feature type="compositionally biased region" description="Polar residues" evidence="4">
    <location>
        <begin position="183"/>
        <end position="199"/>
    </location>
</feature>
<feature type="compositionally biased region" description="Polar residues" evidence="4">
    <location>
        <begin position="7"/>
        <end position="19"/>
    </location>
</feature>
<feature type="region of interest" description="Disordered" evidence="4">
    <location>
        <begin position="434"/>
        <end position="461"/>
    </location>
</feature>
<evidence type="ECO:0000313" key="6">
    <source>
        <dbReference type="EMBL" id="KAF1918944.1"/>
    </source>
</evidence>
<reference evidence="6" key="1">
    <citation type="journal article" date="2020" name="Stud. Mycol.">
        <title>101 Dothideomycetes genomes: a test case for predicting lifestyles and emergence of pathogens.</title>
        <authorList>
            <person name="Haridas S."/>
            <person name="Albert R."/>
            <person name="Binder M."/>
            <person name="Bloem J."/>
            <person name="Labutti K."/>
            <person name="Salamov A."/>
            <person name="Andreopoulos B."/>
            <person name="Baker S."/>
            <person name="Barry K."/>
            <person name="Bills G."/>
            <person name="Bluhm B."/>
            <person name="Cannon C."/>
            <person name="Castanera R."/>
            <person name="Culley D."/>
            <person name="Daum C."/>
            <person name="Ezra D."/>
            <person name="Gonzalez J."/>
            <person name="Henrissat B."/>
            <person name="Kuo A."/>
            <person name="Liang C."/>
            <person name="Lipzen A."/>
            <person name="Lutzoni F."/>
            <person name="Magnuson J."/>
            <person name="Mondo S."/>
            <person name="Nolan M."/>
            <person name="Ohm R."/>
            <person name="Pangilinan J."/>
            <person name="Park H.-J."/>
            <person name="Ramirez L."/>
            <person name="Alfaro M."/>
            <person name="Sun H."/>
            <person name="Tritt A."/>
            <person name="Yoshinaga Y."/>
            <person name="Zwiers L.-H."/>
            <person name="Turgeon B."/>
            <person name="Goodwin S."/>
            <person name="Spatafora J."/>
            <person name="Crous P."/>
            <person name="Grigoriev I."/>
        </authorList>
    </citation>
    <scope>NUCLEOTIDE SEQUENCE</scope>
    <source>
        <strain evidence="6">HMLAC05119</strain>
    </source>
</reference>
<evidence type="ECO:0000259" key="5">
    <source>
        <dbReference type="Pfam" id="PF10297"/>
    </source>
</evidence>
<sequence>MSDAGLTPTSGHSDSNSPAASPLALQEQPGAAADCARRRSRTLVPHHANPSDSTAKARAPPLVTASLSQSAAGPSPSGGGPASKFHTIPPRPKPGRKPAQDEPQTKRKAQNRKSQQDFRARNKQKFEELALAAESARQAHRDEVAAMTIQMNELQRKVRRLEEMNLSLMADRDYYKHAYEGQARQQGDQSSAPRQSVNPSLFASQAPSHFAPLSLTRNRKAFSNAAAELCPRCTPDRCECLDEKLAMDASQDPPFMEAVALPLRNGTTPMQDVQVQVTKTEDTELEIDFTTYPSAPARAEPDFTIEDEHQSCGFCTRPDNCLCRDESLRSSSSGTALSQITSPTSVFSAPAPAKGAPGSCAACLADPEQRKRCQGLAAQLSSPRPMEPRFQSSIDKLAQNSTTIPGIRSVGCSEAFGLLDGRVSMDMDSPAWRQLKPLQSRQESRRHTTTSTEPNMEPGQYSAMEVDVGSILTTLQHSGRPLKARPSDGPLATIVEKAEELRQAGNSPHTQAQTPASSITEYHMDTSP</sequence>
<dbReference type="CDD" id="cd14688">
    <property type="entry name" value="bZIP_YAP"/>
    <property type="match status" value="1"/>
</dbReference>
<keyword evidence="2" id="KW-0539">Nucleus</keyword>
<dbReference type="PANTHER" id="PTHR40621">
    <property type="entry name" value="TRANSCRIPTION FACTOR KAPC-RELATED"/>
    <property type="match status" value="1"/>
</dbReference>
<dbReference type="InterPro" id="IPR050936">
    <property type="entry name" value="AP-1-like"/>
</dbReference>
<dbReference type="GO" id="GO:0001228">
    <property type="term" value="F:DNA-binding transcription activator activity, RNA polymerase II-specific"/>
    <property type="evidence" value="ECO:0007669"/>
    <property type="project" value="TreeGrafter"/>
</dbReference>
<feature type="compositionally biased region" description="Low complexity" evidence="4">
    <location>
        <begin position="65"/>
        <end position="75"/>
    </location>
</feature>
<feature type="region of interest" description="Disordered" evidence="4">
    <location>
        <begin position="500"/>
        <end position="528"/>
    </location>
</feature>
<keyword evidence="7" id="KW-1185">Reference proteome</keyword>
<name>A0A6A5QWF9_AMPQU</name>
<dbReference type="Pfam" id="PF10297">
    <property type="entry name" value="Hap4_Hap_bind"/>
    <property type="match status" value="1"/>
</dbReference>
<evidence type="ECO:0000256" key="3">
    <source>
        <dbReference type="SAM" id="Coils"/>
    </source>
</evidence>
<keyword evidence="3" id="KW-0175">Coiled coil</keyword>
<evidence type="ECO:0000313" key="7">
    <source>
        <dbReference type="Proteomes" id="UP000800096"/>
    </source>
</evidence>
<organism evidence="6 7">
    <name type="scientific">Ampelomyces quisqualis</name>
    <name type="common">Powdery mildew agent</name>
    <dbReference type="NCBI Taxonomy" id="50730"/>
    <lineage>
        <taxon>Eukaryota</taxon>
        <taxon>Fungi</taxon>
        <taxon>Dikarya</taxon>
        <taxon>Ascomycota</taxon>
        <taxon>Pezizomycotina</taxon>
        <taxon>Dothideomycetes</taxon>
        <taxon>Pleosporomycetidae</taxon>
        <taxon>Pleosporales</taxon>
        <taxon>Pleosporineae</taxon>
        <taxon>Phaeosphaeriaceae</taxon>
        <taxon>Ampelomyces</taxon>
    </lineage>
</organism>
<proteinExistence type="predicted"/>
<feature type="compositionally biased region" description="Polar residues" evidence="4">
    <location>
        <begin position="504"/>
        <end position="528"/>
    </location>
</feature>
<dbReference type="AlphaFoldDB" id="A0A6A5QWF9"/>
<dbReference type="InterPro" id="IPR018287">
    <property type="entry name" value="Hap4_TF_heteromerisation"/>
</dbReference>
<evidence type="ECO:0000256" key="1">
    <source>
        <dbReference type="ARBA" id="ARBA00004123"/>
    </source>
</evidence>
<accession>A0A6A5QWF9</accession>
<dbReference type="OrthoDB" id="5374328at2759"/>
<dbReference type="PANTHER" id="PTHR40621:SF7">
    <property type="entry name" value="BZIP DOMAIN-CONTAINING PROTEIN"/>
    <property type="match status" value="1"/>
</dbReference>
<feature type="compositionally biased region" description="Basic and acidic residues" evidence="4">
    <location>
        <begin position="114"/>
        <end position="125"/>
    </location>
</feature>
<evidence type="ECO:0000256" key="4">
    <source>
        <dbReference type="SAM" id="MobiDB-lite"/>
    </source>
</evidence>
<feature type="region of interest" description="Disordered" evidence="4">
    <location>
        <begin position="180"/>
        <end position="199"/>
    </location>
</feature>
<feature type="domain" description="Hap4 transcription factor heteromerisation" evidence="5">
    <location>
        <begin position="82"/>
        <end position="98"/>
    </location>
</feature>
<dbReference type="GO" id="GO:0000976">
    <property type="term" value="F:transcription cis-regulatory region binding"/>
    <property type="evidence" value="ECO:0007669"/>
    <property type="project" value="InterPro"/>
</dbReference>
<gene>
    <name evidence="6" type="ORF">BDU57DRAFT_468449</name>
</gene>
<protein>
    <recommendedName>
        <fullName evidence="5">Hap4 transcription factor heteromerisation domain-containing protein</fullName>
    </recommendedName>
</protein>
<comment type="subcellular location">
    <subcellularLocation>
        <location evidence="1">Nucleus</location>
    </subcellularLocation>
</comment>
<feature type="region of interest" description="Disordered" evidence="4">
    <location>
        <begin position="1"/>
        <end position="125"/>
    </location>
</feature>
<dbReference type="GO" id="GO:0090575">
    <property type="term" value="C:RNA polymerase II transcription regulator complex"/>
    <property type="evidence" value="ECO:0007669"/>
    <property type="project" value="TreeGrafter"/>
</dbReference>
<dbReference type="Gene3D" id="1.20.5.170">
    <property type="match status" value="1"/>
</dbReference>
<dbReference type="EMBL" id="ML979133">
    <property type="protein sequence ID" value="KAF1918944.1"/>
    <property type="molecule type" value="Genomic_DNA"/>
</dbReference>
<evidence type="ECO:0000256" key="2">
    <source>
        <dbReference type="ARBA" id="ARBA00023242"/>
    </source>
</evidence>
<dbReference type="Proteomes" id="UP000800096">
    <property type="component" value="Unassembled WGS sequence"/>
</dbReference>